<dbReference type="RefSeq" id="WP_097123405.1">
    <property type="nucleotide sequence ID" value="NZ_OCND01000011.1"/>
</dbReference>
<dbReference type="PANTHER" id="PTHR34597:SF1">
    <property type="entry name" value="HEME_HEMOPEXIN TRANSPORTER PROTEIN HUXB"/>
    <property type="match status" value="1"/>
</dbReference>
<reference evidence="7 8" key="1">
    <citation type="submission" date="2017-09" db="EMBL/GenBank/DDBJ databases">
        <authorList>
            <person name="Ehlers B."/>
            <person name="Leendertz F.H."/>
        </authorList>
    </citation>
    <scope>NUCLEOTIDE SEQUENCE [LARGE SCALE GENOMIC DNA]</scope>
    <source>
        <strain evidence="7 8">CGMCC 1.10978</strain>
    </source>
</reference>
<feature type="domain" description="Polypeptide-transport-associated ShlB-type" evidence="6">
    <location>
        <begin position="69"/>
        <end position="143"/>
    </location>
</feature>
<gene>
    <name evidence="7" type="ORF">SAMN06296416_111104</name>
</gene>
<evidence type="ECO:0000256" key="4">
    <source>
        <dbReference type="SAM" id="SignalP"/>
    </source>
</evidence>
<dbReference type="Pfam" id="PF03865">
    <property type="entry name" value="ShlB"/>
    <property type="match status" value="1"/>
</dbReference>
<proteinExistence type="predicted"/>
<name>A0A286DE71_9GAMM</name>
<evidence type="ECO:0000259" key="5">
    <source>
        <dbReference type="Pfam" id="PF03865"/>
    </source>
</evidence>
<dbReference type="Gene3D" id="2.40.160.50">
    <property type="entry name" value="membrane protein fhac: a member of the omp85/tpsb transporter family"/>
    <property type="match status" value="1"/>
</dbReference>
<keyword evidence="1" id="KW-1134">Transmembrane beta strand</keyword>
<evidence type="ECO:0000259" key="6">
    <source>
        <dbReference type="Pfam" id="PF08479"/>
    </source>
</evidence>
<dbReference type="Gene3D" id="3.10.20.310">
    <property type="entry name" value="membrane protein fhac"/>
    <property type="match status" value="1"/>
</dbReference>
<dbReference type="InterPro" id="IPR051544">
    <property type="entry name" value="TPS_OM_transporter"/>
</dbReference>
<dbReference type="PANTHER" id="PTHR34597">
    <property type="entry name" value="SLR1661 PROTEIN"/>
    <property type="match status" value="1"/>
</dbReference>
<keyword evidence="4" id="KW-0732">Signal</keyword>
<feature type="signal peptide" evidence="4">
    <location>
        <begin position="1"/>
        <end position="23"/>
    </location>
</feature>
<evidence type="ECO:0000313" key="8">
    <source>
        <dbReference type="Proteomes" id="UP000219374"/>
    </source>
</evidence>
<dbReference type="InterPro" id="IPR013686">
    <property type="entry name" value="Polypept-transport_assoc_ShlB"/>
</dbReference>
<dbReference type="AlphaFoldDB" id="A0A286DE71"/>
<evidence type="ECO:0000256" key="3">
    <source>
        <dbReference type="ARBA" id="ARBA00023237"/>
    </source>
</evidence>
<evidence type="ECO:0000313" key="7">
    <source>
        <dbReference type="EMBL" id="SOD56978.1"/>
    </source>
</evidence>
<organism evidence="7 8">
    <name type="scientific">Pseudoxanthomonas wuyuanensis</name>
    <dbReference type="NCBI Taxonomy" id="1073196"/>
    <lineage>
        <taxon>Bacteria</taxon>
        <taxon>Pseudomonadati</taxon>
        <taxon>Pseudomonadota</taxon>
        <taxon>Gammaproteobacteria</taxon>
        <taxon>Lysobacterales</taxon>
        <taxon>Lysobacteraceae</taxon>
        <taxon>Pseudoxanthomonas</taxon>
    </lineage>
</organism>
<accession>A0A286DE71</accession>
<evidence type="ECO:0000256" key="2">
    <source>
        <dbReference type="ARBA" id="ARBA00022692"/>
    </source>
</evidence>
<dbReference type="Pfam" id="PF08479">
    <property type="entry name" value="POTRA_2"/>
    <property type="match status" value="1"/>
</dbReference>
<protein>
    <submittedName>
        <fullName evidence="7">Hemolysin activation/secretion protein</fullName>
    </submittedName>
</protein>
<dbReference type="GO" id="GO:0008320">
    <property type="term" value="F:protein transmembrane transporter activity"/>
    <property type="evidence" value="ECO:0007669"/>
    <property type="project" value="TreeGrafter"/>
</dbReference>
<dbReference type="InterPro" id="IPR005565">
    <property type="entry name" value="Hemolysn_activator_HlyB_C"/>
</dbReference>
<keyword evidence="2" id="KW-0812">Transmembrane</keyword>
<dbReference type="Proteomes" id="UP000219374">
    <property type="component" value="Unassembled WGS sequence"/>
</dbReference>
<dbReference type="GO" id="GO:0098046">
    <property type="term" value="C:type V protein secretion system complex"/>
    <property type="evidence" value="ECO:0007669"/>
    <property type="project" value="TreeGrafter"/>
</dbReference>
<keyword evidence="1" id="KW-0472">Membrane</keyword>
<evidence type="ECO:0000256" key="1">
    <source>
        <dbReference type="ARBA" id="ARBA00022452"/>
    </source>
</evidence>
<sequence length="553" mass="60456">MHLPQRALWLALFASISPGTAGAQVPPNAGQSIRDIEHKPLQVPASQPLELALPETESVPASSDGPIIAVSRLRITGNQVFADSLLLPLLADLSGRNVSLGELQASARRISSYYHQHGYPLARAYLPAQEIAGGVVEIAILEGRYGNIELRNASRLRDDALAAPLAALNPGNAVANGPLERALLLLDDHPGVAVKSVLKPGEVVGATDLLIDVQPTPLMDGSLTVDNYGNRFTGEYRLGAALNVNSPLRRGDRLDLRVLGTDEQQHYYRAAYQLPLGPWSTRFGAAYSDLDYELAKDFRVLDAHGNARIASAFALQPLLRSRSFNLSAQLQFDDKRLRDDIDAYASSNRRRARVWSAGLSGDAHDRWLGGGISGFSATWSHGHLDFEDAQSRWLDALTAGTQGDFEKFNVSLLRLQRLSPRLSLYGQWQGQWASGNLDSVEKFGLGGAHGVRAYPQGEASGDQGWLANLELRYSLDSAWQLATFVDHGRARINKDAWSTGQNHRRLSAGGLGASWAGHNWRVDATMAWKLGNAEPRSDNDRTPRLWAQLARYF</sequence>
<dbReference type="OrthoDB" id="572300at2"/>
<dbReference type="GO" id="GO:0046819">
    <property type="term" value="P:protein secretion by the type V secretion system"/>
    <property type="evidence" value="ECO:0007669"/>
    <property type="project" value="TreeGrafter"/>
</dbReference>
<dbReference type="EMBL" id="OCND01000011">
    <property type="protein sequence ID" value="SOD56978.1"/>
    <property type="molecule type" value="Genomic_DNA"/>
</dbReference>
<feature type="domain" description="Haemolysin activator HlyB C-terminal" evidence="5">
    <location>
        <begin position="205"/>
        <end position="512"/>
    </location>
</feature>
<keyword evidence="3" id="KW-0998">Cell outer membrane</keyword>
<feature type="chain" id="PRO_5012334856" evidence="4">
    <location>
        <begin position="24"/>
        <end position="553"/>
    </location>
</feature>
<keyword evidence="8" id="KW-1185">Reference proteome</keyword>